<evidence type="ECO:0000313" key="2">
    <source>
        <dbReference type="Proteomes" id="UP000014937"/>
    </source>
</evidence>
<proteinExistence type="predicted"/>
<reference evidence="1" key="1">
    <citation type="submission" date="2012-11" db="EMBL/GenBank/DDBJ databases">
        <title>Dependencies among metagenomic species, viruses, plasmids and units of genetic variation.</title>
        <authorList>
            <person name="Nielsen H.B."/>
            <person name="Almeida M."/>
            <person name="Juncker A.S."/>
            <person name="Rasmussen S."/>
            <person name="Li J."/>
            <person name="Sunagawa S."/>
            <person name="Plichta D."/>
            <person name="Gautier L."/>
            <person name="Le Chatelier E."/>
            <person name="Peletier E."/>
            <person name="Bonde I."/>
            <person name="Nielsen T."/>
            <person name="Manichanh C."/>
            <person name="Arumugam M."/>
            <person name="Batto J."/>
            <person name="Santos M.B.Q.D."/>
            <person name="Blom N."/>
            <person name="Borruel N."/>
            <person name="Burgdorf K.S."/>
            <person name="Boumezbeur F."/>
            <person name="Casellas F."/>
            <person name="Dore J."/>
            <person name="Guarner F."/>
            <person name="Hansen T."/>
            <person name="Hildebrand F."/>
            <person name="Kaas R.S."/>
            <person name="Kennedy S."/>
            <person name="Kristiansen K."/>
            <person name="Kultima J.R."/>
            <person name="Leonard P."/>
            <person name="Levenez F."/>
            <person name="Lund O."/>
            <person name="Moumen B."/>
            <person name="Le Paslier D."/>
            <person name="Pons N."/>
            <person name="Pedersen O."/>
            <person name="Prifti E."/>
            <person name="Qin J."/>
            <person name="Raes J."/>
            <person name="Tap J."/>
            <person name="Tims S."/>
            <person name="Ussery D.W."/>
            <person name="Yamada T."/>
            <person name="MetaHit consortium"/>
            <person name="Renault P."/>
            <person name="Sicheritz-Ponten T."/>
            <person name="Bork P."/>
            <person name="Wang J."/>
            <person name="Brunak S."/>
            <person name="Ehrlich S.D."/>
        </authorList>
    </citation>
    <scope>NUCLEOTIDE SEQUENCE [LARGE SCALE GENOMIC DNA]</scope>
</reference>
<dbReference type="RefSeq" id="WP_021720981.1">
    <property type="nucleotide sequence ID" value="NZ_FR892819.1"/>
</dbReference>
<dbReference type="HOGENOM" id="CLU_1863311_0_0_9"/>
<sequence length="137" mass="15436">MMNKEEVRQYWRHQKRMAALKVFCLSLIGAAILIAGCGETEEEINANNAKSRAAVETASANNNIKSTGSVIAKKVGGSATIILPDNQKLQLVTWKNDNMWVLYRPMRADEQAETYTYQEDSKFGLIEAKITIREVKR</sequence>
<dbReference type="EMBL" id="CBGL010000029">
    <property type="protein sequence ID" value="CDD10325.1"/>
    <property type="molecule type" value="Genomic_DNA"/>
</dbReference>
<gene>
    <name evidence="1" type="ORF">BN587_01949</name>
</gene>
<evidence type="ECO:0000313" key="1">
    <source>
        <dbReference type="EMBL" id="CDD10325.1"/>
    </source>
</evidence>
<dbReference type="AlphaFoldDB" id="R6WLK8"/>
<dbReference type="Proteomes" id="UP000014937">
    <property type="component" value="Unassembled WGS sequence"/>
</dbReference>
<organism evidence="1 2">
    <name type="scientific">Phascolarctobacterium succinatutens CAG:287</name>
    <dbReference type="NCBI Taxonomy" id="1263101"/>
    <lineage>
        <taxon>Bacteria</taxon>
        <taxon>Bacillati</taxon>
        <taxon>Bacillota</taxon>
        <taxon>Negativicutes</taxon>
        <taxon>Acidaminococcales</taxon>
        <taxon>Acidaminococcaceae</taxon>
        <taxon>Phascolarctobacterium</taxon>
    </lineage>
</organism>
<comment type="caution">
    <text evidence="1">The sequence shown here is derived from an EMBL/GenBank/DDBJ whole genome shotgun (WGS) entry which is preliminary data.</text>
</comment>
<name>R6WLK8_9FIRM</name>
<accession>R6WLK8</accession>
<protein>
    <submittedName>
        <fullName evidence="1">Uncharacterized protein</fullName>
    </submittedName>
</protein>